<feature type="domain" description="O-antigen ligase-related" evidence="6">
    <location>
        <begin position="25"/>
        <end position="163"/>
    </location>
</feature>
<gene>
    <name evidence="7" type="ORF">EG028_25375</name>
</gene>
<keyword evidence="4 5" id="KW-0472">Membrane</keyword>
<evidence type="ECO:0000259" key="6">
    <source>
        <dbReference type="Pfam" id="PF04932"/>
    </source>
</evidence>
<evidence type="ECO:0000256" key="2">
    <source>
        <dbReference type="ARBA" id="ARBA00022692"/>
    </source>
</evidence>
<dbReference type="EMBL" id="RMBX01000016">
    <property type="protein sequence ID" value="RPD38231.1"/>
    <property type="molecule type" value="Genomic_DNA"/>
</dbReference>
<feature type="transmembrane region" description="Helical" evidence="5">
    <location>
        <begin position="188"/>
        <end position="207"/>
    </location>
</feature>
<feature type="transmembrane region" description="Helical" evidence="5">
    <location>
        <begin position="12"/>
        <end position="31"/>
    </location>
</feature>
<evidence type="ECO:0000256" key="3">
    <source>
        <dbReference type="ARBA" id="ARBA00022989"/>
    </source>
</evidence>
<keyword evidence="3 5" id="KW-1133">Transmembrane helix</keyword>
<feature type="transmembrane region" description="Helical" evidence="5">
    <location>
        <begin position="62"/>
        <end position="82"/>
    </location>
</feature>
<sequence length="405" mass="46173">MKKESLLTKMAGRYGGNTLAVEIVTICLLLAVIARSRAYVCGYSAALLLTLMMHPALKPRKWYLYAAAVLLLALPLLLAAGLKQDSSRGRLLIYKVSTNILKEHFPSGIGWGRYKEVYNYYQADYFRKGAYTEKEMLLADNTWFAFNDYYQWLIEGGWIAAALIPLCLALIIFLCIRALQKRNTPLNVSAVAQLAAIMIAACFTHVFERPLPQFITVFSLSVIIGLRWQISLVPTVFVCLIHYGQYLLHFRSYQQLAETKELLATGSRAQALDNFDTLYPVLQNEPGFLKLYGTHLLEMNQPARAVPVLEEANRRQPQNTWLIKLAEAYEANAQTKQAEDTYLVAAYMVPNRFVSKMKLFTFYQRQQRPREATFWGKAILEQPVKVPSRQVNSIRDYISANMIVQ</sequence>
<dbReference type="Gene3D" id="1.25.40.10">
    <property type="entry name" value="Tetratricopeptide repeat domain"/>
    <property type="match status" value="1"/>
</dbReference>
<organism evidence="7 8">
    <name type="scientific">Chitinophaga barathri</name>
    <dbReference type="NCBI Taxonomy" id="1647451"/>
    <lineage>
        <taxon>Bacteria</taxon>
        <taxon>Pseudomonadati</taxon>
        <taxon>Bacteroidota</taxon>
        <taxon>Chitinophagia</taxon>
        <taxon>Chitinophagales</taxon>
        <taxon>Chitinophagaceae</taxon>
        <taxon>Chitinophaga</taxon>
    </lineage>
</organism>
<keyword evidence="2 5" id="KW-0812">Transmembrane</keyword>
<dbReference type="AlphaFoldDB" id="A0A3N4M4Y7"/>
<dbReference type="RefSeq" id="WP_120519106.1">
    <property type="nucleotide sequence ID" value="NZ_QXZY01000016.1"/>
</dbReference>
<dbReference type="InterPro" id="IPR007016">
    <property type="entry name" value="O-antigen_ligase-rel_domated"/>
</dbReference>
<comment type="subcellular location">
    <subcellularLocation>
        <location evidence="1">Membrane</location>
        <topology evidence="1">Multi-pass membrane protein</topology>
    </subcellularLocation>
</comment>
<dbReference type="OrthoDB" id="1454576at2"/>
<dbReference type="InterPro" id="IPR011990">
    <property type="entry name" value="TPR-like_helical_dom_sf"/>
</dbReference>
<dbReference type="PANTHER" id="PTHR37422">
    <property type="entry name" value="TEICHURONIC ACID BIOSYNTHESIS PROTEIN TUAE"/>
    <property type="match status" value="1"/>
</dbReference>
<dbReference type="InterPro" id="IPR051533">
    <property type="entry name" value="WaaL-like"/>
</dbReference>
<evidence type="ECO:0000313" key="7">
    <source>
        <dbReference type="EMBL" id="RPD38231.1"/>
    </source>
</evidence>
<feature type="transmembrane region" description="Helical" evidence="5">
    <location>
        <begin position="156"/>
        <end position="176"/>
    </location>
</feature>
<proteinExistence type="predicted"/>
<evidence type="ECO:0000256" key="1">
    <source>
        <dbReference type="ARBA" id="ARBA00004141"/>
    </source>
</evidence>
<dbReference type="GO" id="GO:0016020">
    <property type="term" value="C:membrane"/>
    <property type="evidence" value="ECO:0007669"/>
    <property type="project" value="UniProtKB-SubCell"/>
</dbReference>
<evidence type="ECO:0000256" key="4">
    <source>
        <dbReference type="ARBA" id="ARBA00023136"/>
    </source>
</evidence>
<accession>A0A3N4M4Y7</accession>
<keyword evidence="8" id="KW-1185">Reference proteome</keyword>
<name>A0A3N4M4Y7_9BACT</name>
<evidence type="ECO:0000313" key="8">
    <source>
        <dbReference type="Proteomes" id="UP000279089"/>
    </source>
</evidence>
<dbReference type="SUPFAM" id="SSF48452">
    <property type="entry name" value="TPR-like"/>
    <property type="match status" value="1"/>
</dbReference>
<dbReference type="Pfam" id="PF04932">
    <property type="entry name" value="Wzy_C"/>
    <property type="match status" value="1"/>
</dbReference>
<dbReference type="PANTHER" id="PTHR37422:SF13">
    <property type="entry name" value="LIPOPOLYSACCHARIDE BIOSYNTHESIS PROTEIN PA4999-RELATED"/>
    <property type="match status" value="1"/>
</dbReference>
<feature type="transmembrane region" description="Helical" evidence="5">
    <location>
        <begin position="213"/>
        <end position="241"/>
    </location>
</feature>
<protein>
    <submittedName>
        <fullName evidence="7">Tetratricopeptide repeat protein</fullName>
    </submittedName>
</protein>
<comment type="caution">
    <text evidence="7">The sequence shown here is derived from an EMBL/GenBank/DDBJ whole genome shotgun (WGS) entry which is preliminary data.</text>
</comment>
<dbReference type="Proteomes" id="UP000279089">
    <property type="component" value="Unassembled WGS sequence"/>
</dbReference>
<reference evidence="8" key="1">
    <citation type="submission" date="2018-11" db="EMBL/GenBank/DDBJ databases">
        <title>Chitinophaga lutea sp.nov., isolate from arsenic contaminated soil.</title>
        <authorList>
            <person name="Zong Y."/>
        </authorList>
    </citation>
    <scope>NUCLEOTIDE SEQUENCE [LARGE SCALE GENOMIC DNA]</scope>
    <source>
        <strain evidence="8">YLT18</strain>
    </source>
</reference>
<evidence type="ECO:0000256" key="5">
    <source>
        <dbReference type="SAM" id="Phobius"/>
    </source>
</evidence>